<proteinExistence type="predicted"/>
<dbReference type="PROSITE" id="PS00383">
    <property type="entry name" value="TYR_PHOSPHATASE_1"/>
    <property type="match status" value="1"/>
</dbReference>
<dbReference type="AlphaFoldDB" id="A0A6P8BIK4"/>
<feature type="domain" description="Tyrosine specific protein phosphatases" evidence="2">
    <location>
        <begin position="179"/>
        <end position="244"/>
    </location>
</feature>
<dbReference type="PANTHER" id="PTHR31126">
    <property type="entry name" value="TYROSINE-PROTEIN PHOSPHATASE"/>
    <property type="match status" value="1"/>
</dbReference>
<dbReference type="Gene3D" id="3.90.190.10">
    <property type="entry name" value="Protein tyrosine phosphatase superfamily"/>
    <property type="match status" value="1"/>
</dbReference>
<dbReference type="PROSITE" id="PS50056">
    <property type="entry name" value="TYR_PHOSPHATASE_2"/>
    <property type="match status" value="1"/>
</dbReference>
<dbReference type="KEGG" id="pgri:PgNI_02392"/>
<feature type="transmembrane region" description="Helical" evidence="1">
    <location>
        <begin position="132"/>
        <end position="156"/>
    </location>
</feature>
<dbReference type="PANTHER" id="PTHR31126:SF10">
    <property type="entry name" value="PROTEIN PHOSPHATASE, PUTATIVE (AFU_ORTHOLOGUE AFUA_6G06650)-RELATED"/>
    <property type="match status" value="1"/>
</dbReference>
<name>A0A6P8BIK4_PYRGI</name>
<reference evidence="4" key="2">
    <citation type="submission" date="2019-10" db="EMBL/GenBank/DDBJ databases">
        <authorList>
            <consortium name="NCBI Genome Project"/>
        </authorList>
    </citation>
    <scope>NUCLEOTIDE SEQUENCE</scope>
    <source>
        <strain evidence="4">NI907</strain>
    </source>
</reference>
<keyword evidence="1" id="KW-0472">Membrane</keyword>
<protein>
    <recommendedName>
        <fullName evidence="2">Tyrosine specific protein phosphatases domain-containing protein</fullName>
    </recommendedName>
</protein>
<dbReference type="GeneID" id="41957371"/>
<dbReference type="InterPro" id="IPR029021">
    <property type="entry name" value="Prot-tyrosine_phosphatase-like"/>
</dbReference>
<feature type="transmembrane region" description="Helical" evidence="1">
    <location>
        <begin position="207"/>
        <end position="225"/>
    </location>
</feature>
<dbReference type="GO" id="GO:0004721">
    <property type="term" value="F:phosphoprotein phosphatase activity"/>
    <property type="evidence" value="ECO:0007669"/>
    <property type="project" value="InterPro"/>
</dbReference>
<sequence>MPLESSMETTTTTVKFDNIINFRDVGETINIFLGKRFVKEGLLFRSARPDDASLHDRKLLRDDFGIRTVMDLRTKTEHDKQAKKRQAALAGTGPTLLRSNDALAEPVKIPGLQYREVRITGRAFERHLLSQLTWLSWFKVIFLFILGFRIEAVAILGREVMNPRGLSGMAVDTLDNSGAEVAEALRCLVEPGGLPVLIHCTQGKDRTGMVVILILMILGVPLAAIEHDYRLSDEGLMSEKDERMAEIREIGLTDNWAVVAPDMIPAVANHLESRYGGLESYLDRIGFSKDERTKLKELLTY</sequence>
<evidence type="ECO:0000256" key="1">
    <source>
        <dbReference type="SAM" id="Phobius"/>
    </source>
</evidence>
<gene>
    <name evidence="4" type="ORF">PgNI_02392</name>
</gene>
<evidence type="ECO:0000259" key="2">
    <source>
        <dbReference type="PROSITE" id="PS50056"/>
    </source>
</evidence>
<dbReference type="Proteomes" id="UP000515153">
    <property type="component" value="Unplaced"/>
</dbReference>
<dbReference type="InterPro" id="IPR000387">
    <property type="entry name" value="Tyr_Pase_dom"/>
</dbReference>
<accession>A0A6P8BIK4</accession>
<dbReference type="RefSeq" id="XP_030986896.1">
    <property type="nucleotide sequence ID" value="XM_031122459.1"/>
</dbReference>
<dbReference type="SUPFAM" id="SSF52799">
    <property type="entry name" value="(Phosphotyrosine protein) phosphatases II"/>
    <property type="match status" value="1"/>
</dbReference>
<keyword evidence="1" id="KW-1133">Transmembrane helix</keyword>
<reference evidence="4" key="3">
    <citation type="submission" date="2025-08" db="UniProtKB">
        <authorList>
            <consortium name="RefSeq"/>
        </authorList>
    </citation>
    <scope>IDENTIFICATION</scope>
    <source>
        <strain evidence="4">NI907</strain>
    </source>
</reference>
<dbReference type="OrthoDB" id="9988524at2759"/>
<dbReference type="InterPro" id="IPR016130">
    <property type="entry name" value="Tyr_Pase_AS"/>
</dbReference>
<dbReference type="Pfam" id="PF13350">
    <property type="entry name" value="Y_phosphatase3"/>
    <property type="match status" value="1"/>
</dbReference>
<dbReference type="InterPro" id="IPR026893">
    <property type="entry name" value="Tyr/Ser_Pase_IphP-type"/>
</dbReference>
<reference evidence="4" key="1">
    <citation type="journal article" date="2019" name="Mol. Biol. Evol.">
        <title>Blast fungal genomes show frequent chromosomal changes, gene gains and losses, and effector gene turnover.</title>
        <authorList>
            <person name="Gomez Luciano L.B."/>
            <person name="Jason Tsai I."/>
            <person name="Chuma I."/>
            <person name="Tosa Y."/>
            <person name="Chen Y.H."/>
            <person name="Li J.Y."/>
            <person name="Li M.Y."/>
            <person name="Jade Lu M.Y."/>
            <person name="Nakayashiki H."/>
            <person name="Li W.H."/>
        </authorList>
    </citation>
    <scope>NUCLEOTIDE SEQUENCE</scope>
    <source>
        <strain evidence="4">NI907</strain>
    </source>
</reference>
<evidence type="ECO:0000313" key="3">
    <source>
        <dbReference type="Proteomes" id="UP000515153"/>
    </source>
</evidence>
<keyword evidence="3" id="KW-1185">Reference proteome</keyword>
<keyword evidence="1" id="KW-0812">Transmembrane</keyword>
<organism evidence="3 4">
    <name type="scientific">Pyricularia grisea</name>
    <name type="common">Crabgrass-specific blast fungus</name>
    <name type="synonym">Magnaporthe grisea</name>
    <dbReference type="NCBI Taxonomy" id="148305"/>
    <lineage>
        <taxon>Eukaryota</taxon>
        <taxon>Fungi</taxon>
        <taxon>Dikarya</taxon>
        <taxon>Ascomycota</taxon>
        <taxon>Pezizomycotina</taxon>
        <taxon>Sordariomycetes</taxon>
        <taxon>Sordariomycetidae</taxon>
        <taxon>Magnaporthales</taxon>
        <taxon>Pyriculariaceae</taxon>
        <taxon>Pyricularia</taxon>
    </lineage>
</organism>
<evidence type="ECO:0000313" key="4">
    <source>
        <dbReference type="RefSeq" id="XP_030986896.1"/>
    </source>
</evidence>